<evidence type="ECO:0000256" key="3">
    <source>
        <dbReference type="ARBA" id="ARBA00022679"/>
    </source>
</evidence>
<dbReference type="EC" id="2.5.1.18" evidence="2"/>
<dbReference type="InterPro" id="IPR004045">
    <property type="entry name" value="Glutathione_S-Trfase_N"/>
</dbReference>
<evidence type="ECO:0000313" key="8">
    <source>
        <dbReference type="Proteomes" id="UP001633002"/>
    </source>
</evidence>
<evidence type="ECO:0000256" key="2">
    <source>
        <dbReference type="ARBA" id="ARBA00012452"/>
    </source>
</evidence>
<comment type="similarity">
    <text evidence="1">Belongs to the GST superfamily. Phi family.</text>
</comment>
<dbReference type="SUPFAM" id="SSF47616">
    <property type="entry name" value="GST C-terminal domain-like"/>
    <property type="match status" value="1"/>
</dbReference>
<name>A0ABD3I148_9MARC</name>
<feature type="domain" description="GST N-terminal" evidence="5">
    <location>
        <begin position="1"/>
        <end position="80"/>
    </location>
</feature>
<dbReference type="SFLD" id="SFLDG00358">
    <property type="entry name" value="Main_(cytGST)"/>
    <property type="match status" value="1"/>
</dbReference>
<dbReference type="InterPro" id="IPR010987">
    <property type="entry name" value="Glutathione-S-Trfase_C-like"/>
</dbReference>
<sequence length="219" mass="25093">MGLTVHGDICSPFVKIAAMTIYEKNEDFELVFARLSLLKTEEFLAKNPFGRMPVLEDGDLVVFESRAVARYVEAKFEGQGTPLMPANLKEQALVNIWAEVESQSFCPPVWAICSQFLSKKVPDVSVIEASREKLEKVLDIYEIQLSKRKYLAGDFFSLADLFHIPLLHILQCLSEDIFRSVINSRTYVHKWHQDITNRPSWKRIISVPEASDWSFLPKV</sequence>
<proteinExistence type="inferred from homology"/>
<dbReference type="InterPro" id="IPR036249">
    <property type="entry name" value="Thioredoxin-like_sf"/>
</dbReference>
<dbReference type="InterPro" id="IPR004046">
    <property type="entry name" value="GST_C"/>
</dbReference>
<keyword evidence="8" id="KW-1185">Reference proteome</keyword>
<dbReference type="PANTHER" id="PTHR43900">
    <property type="entry name" value="GLUTATHIONE S-TRANSFERASE RHO"/>
    <property type="match status" value="1"/>
</dbReference>
<dbReference type="InterPro" id="IPR036282">
    <property type="entry name" value="Glutathione-S-Trfase_C_sf"/>
</dbReference>
<dbReference type="SUPFAM" id="SSF52833">
    <property type="entry name" value="Thioredoxin-like"/>
    <property type="match status" value="1"/>
</dbReference>
<evidence type="ECO:0000256" key="4">
    <source>
        <dbReference type="ARBA" id="ARBA00047960"/>
    </source>
</evidence>
<evidence type="ECO:0000313" key="7">
    <source>
        <dbReference type="EMBL" id="KAL3697457.1"/>
    </source>
</evidence>
<reference evidence="7 8" key="1">
    <citation type="submission" date="2024-09" db="EMBL/GenBank/DDBJ databases">
        <title>Chromosome-scale assembly of Riccia sorocarpa.</title>
        <authorList>
            <person name="Paukszto L."/>
        </authorList>
    </citation>
    <scope>NUCLEOTIDE SEQUENCE [LARGE SCALE GENOMIC DNA]</scope>
    <source>
        <strain evidence="7">LP-2024</strain>
        <tissue evidence="7">Aerial parts of the thallus</tissue>
    </source>
</reference>
<accession>A0ABD3I148</accession>
<dbReference type="PROSITE" id="PS50405">
    <property type="entry name" value="GST_CTER"/>
    <property type="match status" value="1"/>
</dbReference>
<dbReference type="GO" id="GO:0009636">
    <property type="term" value="P:response to toxic substance"/>
    <property type="evidence" value="ECO:0007669"/>
    <property type="project" value="UniProtKB-ARBA"/>
</dbReference>
<dbReference type="Gene3D" id="3.40.30.10">
    <property type="entry name" value="Glutaredoxin"/>
    <property type="match status" value="1"/>
</dbReference>
<dbReference type="InterPro" id="IPR040079">
    <property type="entry name" value="Glutathione_S-Trfase"/>
</dbReference>
<feature type="domain" description="GST C-terminal" evidence="6">
    <location>
        <begin position="87"/>
        <end position="215"/>
    </location>
</feature>
<organism evidence="7 8">
    <name type="scientific">Riccia sorocarpa</name>
    <dbReference type="NCBI Taxonomy" id="122646"/>
    <lineage>
        <taxon>Eukaryota</taxon>
        <taxon>Viridiplantae</taxon>
        <taxon>Streptophyta</taxon>
        <taxon>Embryophyta</taxon>
        <taxon>Marchantiophyta</taxon>
        <taxon>Marchantiopsida</taxon>
        <taxon>Marchantiidae</taxon>
        <taxon>Marchantiales</taxon>
        <taxon>Ricciaceae</taxon>
        <taxon>Riccia</taxon>
    </lineage>
</organism>
<comment type="catalytic activity">
    <reaction evidence="4">
        <text>RX + glutathione = an S-substituted glutathione + a halide anion + H(+)</text>
        <dbReference type="Rhea" id="RHEA:16437"/>
        <dbReference type="ChEBI" id="CHEBI:15378"/>
        <dbReference type="ChEBI" id="CHEBI:16042"/>
        <dbReference type="ChEBI" id="CHEBI:17792"/>
        <dbReference type="ChEBI" id="CHEBI:57925"/>
        <dbReference type="ChEBI" id="CHEBI:90779"/>
        <dbReference type="EC" id="2.5.1.18"/>
    </reaction>
</comment>
<dbReference type="SFLD" id="SFLDS00019">
    <property type="entry name" value="Glutathione_Transferase_(cytos"/>
    <property type="match status" value="1"/>
</dbReference>
<evidence type="ECO:0000256" key="1">
    <source>
        <dbReference type="ARBA" id="ARBA00010128"/>
    </source>
</evidence>
<protein>
    <recommendedName>
        <fullName evidence="2">glutathione transferase</fullName>
        <ecNumber evidence="2">2.5.1.18</ecNumber>
    </recommendedName>
</protein>
<dbReference type="PROSITE" id="PS50404">
    <property type="entry name" value="GST_NTER"/>
    <property type="match status" value="1"/>
</dbReference>
<dbReference type="FunFam" id="1.20.1050.10:FF:000004">
    <property type="entry name" value="Glutathione S-transferase F2"/>
    <property type="match status" value="1"/>
</dbReference>
<evidence type="ECO:0000259" key="5">
    <source>
        <dbReference type="PROSITE" id="PS50404"/>
    </source>
</evidence>
<dbReference type="PANTHER" id="PTHR43900:SF3">
    <property type="entry name" value="GLUTATHIONE S-TRANSFERASE RHO"/>
    <property type="match status" value="1"/>
</dbReference>
<evidence type="ECO:0000259" key="6">
    <source>
        <dbReference type="PROSITE" id="PS50405"/>
    </source>
</evidence>
<gene>
    <name evidence="7" type="ORF">R1sor_011533</name>
</gene>
<dbReference type="Pfam" id="PF02798">
    <property type="entry name" value="GST_N"/>
    <property type="match status" value="1"/>
</dbReference>
<dbReference type="EMBL" id="JBJQOH010000002">
    <property type="protein sequence ID" value="KAL3697457.1"/>
    <property type="molecule type" value="Genomic_DNA"/>
</dbReference>
<dbReference type="Proteomes" id="UP001633002">
    <property type="component" value="Unassembled WGS sequence"/>
</dbReference>
<dbReference type="Pfam" id="PF00043">
    <property type="entry name" value="GST_C"/>
    <property type="match status" value="1"/>
</dbReference>
<dbReference type="AlphaFoldDB" id="A0ABD3I148"/>
<comment type="caution">
    <text evidence="7">The sequence shown here is derived from an EMBL/GenBank/DDBJ whole genome shotgun (WGS) entry which is preliminary data.</text>
</comment>
<dbReference type="Gene3D" id="1.20.1050.10">
    <property type="match status" value="1"/>
</dbReference>
<dbReference type="GO" id="GO:0004364">
    <property type="term" value="F:glutathione transferase activity"/>
    <property type="evidence" value="ECO:0007669"/>
    <property type="project" value="UniProtKB-EC"/>
</dbReference>
<keyword evidence="3" id="KW-0808">Transferase</keyword>